<protein>
    <submittedName>
        <fullName evidence="1">Unnamed protein product</fullName>
    </submittedName>
</protein>
<name>A0ACB5SXZ5_AMBMO</name>
<accession>A0ACB5SXZ5</accession>
<keyword evidence="2" id="KW-1185">Reference proteome</keyword>
<sequence>MKFLPYRLSTTRISQLLYLPIKKGGFGLMNLVQQVQGRRDSYIKELLLFSTEANPNTRHIIHDIFAIQLQVLTNAFLRSEATGWFIENQINGEFGNSRVDEIDFETVNNFVNTLALSGYVTNDCLISIPYYFMLLPNLQLLRYINSSTFRNSSKSFLDRPFAYKFNVSYFRRKKAAQEAVNRTIQERNAFDPNELTADYMLNRPNVWVEPALEEPNDQFMVKVSAPSCLYYDTLFEYVNSWFFIVDSKYTYELDISSLNINVVHHATHGYPTGEFIEMLTKVEDKFTEMPLELMHFQHVHKRLNNAKPYMPFVHEKWNIIYPLTSEHWSSFFKKLGTLRIVMPFFVECYYQLQVGLLNYCLHYPYCLLCSNVKDDIPGGLQHVLFECQAVDRIWTWVTGFDTSKRTPLTLIANANLKGEELMRINKFLFCLIKLAGEKFSKIEYQKPGDPPPVVLQDGDIAMMLQRIRNDSCFWINRGLRQGFGTSASTFNLAIEPLLRILEQKLAGILYCPLDNLGHFSLQTSEQITQVYSTKVKAQSYTDDLASYAKDFNDIKLTLELAKQFGSFSGLQITRDKSIVFTRESNVSNLQRQFYHLVISNGSHNSVTIKSIESNPVCLGVPIIKFDWTVKLKSLLDRLKRILFMGVSLTQRAVAVNTYIYSTLYFFDQHDPIPDIQLISLFLPYKVVNSTLQQLWHTPINKDGLGLVRLAQQVQGRRAKYIYELMTASSNESPMNRHVIHDMFAIQLQVLADTFLRNEAAEREIKRRILEQFGTRPSNTLNVAEINGFILGVRLPGVAYTSGIYTTPFLIYSFPVKLFITPYLTRLQVLIGYQELYVPS</sequence>
<dbReference type="EMBL" id="BSXS01001353">
    <property type="protein sequence ID" value="GME75921.1"/>
    <property type="molecule type" value="Genomic_DNA"/>
</dbReference>
<organism evidence="1 2">
    <name type="scientific">Ambrosiozyma monospora</name>
    <name type="common">Yeast</name>
    <name type="synonym">Endomycopsis monosporus</name>
    <dbReference type="NCBI Taxonomy" id="43982"/>
    <lineage>
        <taxon>Eukaryota</taxon>
        <taxon>Fungi</taxon>
        <taxon>Dikarya</taxon>
        <taxon>Ascomycota</taxon>
        <taxon>Saccharomycotina</taxon>
        <taxon>Pichiomycetes</taxon>
        <taxon>Pichiales</taxon>
        <taxon>Pichiaceae</taxon>
        <taxon>Ambrosiozyma</taxon>
    </lineage>
</organism>
<comment type="caution">
    <text evidence="1">The sequence shown here is derived from an EMBL/GenBank/DDBJ whole genome shotgun (WGS) entry which is preliminary data.</text>
</comment>
<evidence type="ECO:0000313" key="1">
    <source>
        <dbReference type="EMBL" id="GME75921.1"/>
    </source>
</evidence>
<proteinExistence type="predicted"/>
<reference evidence="1" key="1">
    <citation type="submission" date="2023-04" db="EMBL/GenBank/DDBJ databases">
        <title>Ambrosiozyma monospora NBRC 10751.</title>
        <authorList>
            <person name="Ichikawa N."/>
            <person name="Sato H."/>
            <person name="Tonouchi N."/>
        </authorList>
    </citation>
    <scope>NUCLEOTIDE SEQUENCE</scope>
    <source>
        <strain evidence="1">NBRC 10751</strain>
    </source>
</reference>
<evidence type="ECO:0000313" key="2">
    <source>
        <dbReference type="Proteomes" id="UP001165064"/>
    </source>
</evidence>
<dbReference type="Proteomes" id="UP001165064">
    <property type="component" value="Unassembled WGS sequence"/>
</dbReference>
<gene>
    <name evidence="1" type="ORF">Amon02_000236600</name>
</gene>